<dbReference type="STRING" id="269621.A0A238F0B6"/>
<accession>A0A238F0B6</accession>
<feature type="compositionally biased region" description="Acidic residues" evidence="5">
    <location>
        <begin position="73"/>
        <end position="82"/>
    </location>
</feature>
<dbReference type="PANTHER" id="PTHR13115:SF8">
    <property type="entry name" value="RNA POLYMERASE-ASSOCIATED PROTEIN RTF1 HOMOLOG"/>
    <property type="match status" value="1"/>
</dbReference>
<gene>
    <name evidence="7" type="ORF">BQ2448_5181</name>
</gene>
<feature type="compositionally biased region" description="Low complexity" evidence="5">
    <location>
        <begin position="229"/>
        <end position="238"/>
    </location>
</feature>
<dbReference type="InterPro" id="IPR004343">
    <property type="entry name" value="Plus-3_dom"/>
</dbReference>
<dbReference type="EMBL" id="FMSP01000002">
    <property type="protein sequence ID" value="SCV67570.1"/>
    <property type="molecule type" value="Genomic_DNA"/>
</dbReference>
<dbReference type="GO" id="GO:0003677">
    <property type="term" value="F:DNA binding"/>
    <property type="evidence" value="ECO:0007669"/>
    <property type="project" value="InterPro"/>
</dbReference>
<dbReference type="OrthoDB" id="166375at2759"/>
<feature type="compositionally biased region" description="Low complexity" evidence="5">
    <location>
        <begin position="580"/>
        <end position="591"/>
    </location>
</feature>
<evidence type="ECO:0000259" key="6">
    <source>
        <dbReference type="PROSITE" id="PS51360"/>
    </source>
</evidence>
<feature type="region of interest" description="Disordered" evidence="5">
    <location>
        <begin position="559"/>
        <end position="594"/>
    </location>
</feature>
<dbReference type="GO" id="GO:1990269">
    <property type="term" value="F:RNA polymerase II C-terminal domain phosphoserine binding"/>
    <property type="evidence" value="ECO:0007669"/>
    <property type="project" value="TreeGrafter"/>
</dbReference>
<feature type="compositionally biased region" description="Basic and acidic residues" evidence="5">
    <location>
        <begin position="492"/>
        <end position="529"/>
    </location>
</feature>
<proteinExistence type="predicted"/>
<dbReference type="SMART" id="SM00719">
    <property type="entry name" value="Plus3"/>
    <property type="match status" value="1"/>
</dbReference>
<evidence type="ECO:0000256" key="4">
    <source>
        <dbReference type="ARBA" id="ARBA00023242"/>
    </source>
</evidence>
<evidence type="ECO:0000313" key="8">
    <source>
        <dbReference type="Proteomes" id="UP000198372"/>
    </source>
</evidence>
<evidence type="ECO:0000256" key="3">
    <source>
        <dbReference type="ARBA" id="ARBA00023163"/>
    </source>
</evidence>
<feature type="compositionally biased region" description="Acidic residues" evidence="5">
    <location>
        <begin position="38"/>
        <end position="50"/>
    </location>
</feature>
<dbReference type="AlphaFoldDB" id="A0A238F0B6"/>
<dbReference type="SUPFAM" id="SSF159042">
    <property type="entry name" value="Plus3-like"/>
    <property type="match status" value="2"/>
</dbReference>
<dbReference type="Proteomes" id="UP000198372">
    <property type="component" value="Unassembled WGS sequence"/>
</dbReference>
<name>A0A238F0B6_9BASI</name>
<keyword evidence="8" id="KW-1185">Reference proteome</keyword>
<dbReference type="PANTHER" id="PTHR13115">
    <property type="entry name" value="RNA POLYMERASE-ASSOCIATED PROTEIN RTF1 HOMOLOG"/>
    <property type="match status" value="1"/>
</dbReference>
<protein>
    <submittedName>
        <fullName evidence="7">BQ2448_5181 protein</fullName>
    </submittedName>
</protein>
<feature type="region of interest" description="Disordered" evidence="5">
    <location>
        <begin position="479"/>
        <end position="544"/>
    </location>
</feature>
<dbReference type="Pfam" id="PF03126">
    <property type="entry name" value="Plus-3"/>
    <property type="match status" value="1"/>
</dbReference>
<feature type="compositionally biased region" description="Basic and acidic residues" evidence="5">
    <location>
        <begin position="83"/>
        <end position="118"/>
    </location>
</feature>
<comment type="subcellular location">
    <subcellularLocation>
        <location evidence="1">Nucleus</location>
    </subcellularLocation>
</comment>
<organism evidence="7 8">
    <name type="scientific">Microbotryum intermedium</name>
    <dbReference type="NCBI Taxonomy" id="269621"/>
    <lineage>
        <taxon>Eukaryota</taxon>
        <taxon>Fungi</taxon>
        <taxon>Dikarya</taxon>
        <taxon>Basidiomycota</taxon>
        <taxon>Pucciniomycotina</taxon>
        <taxon>Microbotryomycetes</taxon>
        <taxon>Microbotryales</taxon>
        <taxon>Microbotryaceae</taxon>
        <taxon>Microbotryum</taxon>
    </lineage>
</organism>
<feature type="region of interest" description="Disordered" evidence="5">
    <location>
        <begin position="1"/>
        <end position="118"/>
    </location>
</feature>
<evidence type="ECO:0000256" key="1">
    <source>
        <dbReference type="ARBA" id="ARBA00004123"/>
    </source>
</evidence>
<feature type="compositionally biased region" description="Basic residues" evidence="5">
    <location>
        <begin position="18"/>
        <end position="30"/>
    </location>
</feature>
<reference evidence="8" key="1">
    <citation type="submission" date="2016-09" db="EMBL/GenBank/DDBJ databases">
        <authorList>
            <person name="Jeantristanb JTB J.-T."/>
            <person name="Ricardo R."/>
        </authorList>
    </citation>
    <scope>NUCLEOTIDE SEQUENCE [LARGE SCALE GENOMIC DNA]</scope>
</reference>
<dbReference type="GO" id="GO:0016593">
    <property type="term" value="C:Cdc73/Paf1 complex"/>
    <property type="evidence" value="ECO:0007669"/>
    <property type="project" value="TreeGrafter"/>
</dbReference>
<keyword evidence="4" id="KW-0539">Nucleus</keyword>
<feature type="domain" description="Plus3" evidence="6">
    <location>
        <begin position="266"/>
        <end position="426"/>
    </location>
</feature>
<dbReference type="Gene3D" id="3.90.70.200">
    <property type="entry name" value="Plus-3 domain"/>
    <property type="match status" value="1"/>
</dbReference>
<dbReference type="PROSITE" id="PS51360">
    <property type="entry name" value="PLUS3"/>
    <property type="match status" value="1"/>
</dbReference>
<feature type="region of interest" description="Disordered" evidence="5">
    <location>
        <begin position="139"/>
        <end position="271"/>
    </location>
</feature>
<feature type="compositionally biased region" description="Basic and acidic residues" evidence="5">
    <location>
        <begin position="168"/>
        <end position="202"/>
    </location>
</feature>
<sequence>MSDLDDELLGLAEGTSSGKRKSTISKRKRPLVPQPDDSASDMDMSSDSDIEPNPNPNPKAGRNVKARHHPRSEDDDDGDNADDQARVRDKTRSQIDDRDPRDKYRLEGKYIDHHDPMNELEREAILGERQDEINIYTERLQLRQMVQRKEKKDLQGGTAESDEEDEYDLRPARDRKMMGTTREKRDGLAKLRKSREGKAQKREQKHHARGQDDDDDDGYEQHKSPNRKTSASSDAYTDSDSERGRRSSQLTAAKDGPGRPTRKEDVATESELSSVLVPRSKLAAFCNAPWFSEWIKDAWVRLGVGLGPDRLPQYRVCRVSGKTLFCRKVAVCVGSGVYSLHFHAVRLTGVREGTQSYKLEHTTTNTELELCHGNSVRFFQMHVISDSPMIAKEFSRLESQLLTDRIPLPTQKDVNRIRKQLDEHKDFVMTEADVAAVLAKKGARVNAAAGKARLLIQRDFARQAGDNKLLAEVSAQLATFDAPPPSPGPVGSEHESEQDRMKRLNERNRATNREDIKRAEGRAQEERRRQAAALARGDSSVKVDPSARVKTMTRLTYDRDTPIRATAPEYQSDPNTPTKASAQSPNQPAASGQKFEKLVASRIHVDVDLDF</sequence>
<dbReference type="InterPro" id="IPR036128">
    <property type="entry name" value="Plus3-like_sf"/>
</dbReference>
<evidence type="ECO:0000313" key="7">
    <source>
        <dbReference type="EMBL" id="SCV67570.1"/>
    </source>
</evidence>
<keyword evidence="2" id="KW-0805">Transcription regulation</keyword>
<evidence type="ECO:0000256" key="2">
    <source>
        <dbReference type="ARBA" id="ARBA00023015"/>
    </source>
</evidence>
<keyword evidence="3" id="KW-0804">Transcription</keyword>
<evidence type="ECO:0000256" key="5">
    <source>
        <dbReference type="SAM" id="MobiDB-lite"/>
    </source>
</evidence>